<dbReference type="InterPro" id="IPR043128">
    <property type="entry name" value="Rev_trsase/Diguanyl_cyclase"/>
</dbReference>
<accession>A0A1E7Z785</accession>
<dbReference type="GO" id="GO:0052621">
    <property type="term" value="F:diguanylate cyclase activity"/>
    <property type="evidence" value="ECO:0007669"/>
    <property type="project" value="UniProtKB-EC"/>
</dbReference>
<dbReference type="InterPro" id="IPR048435">
    <property type="entry name" value="MASE6"/>
</dbReference>
<dbReference type="CDD" id="cd01949">
    <property type="entry name" value="GGDEF"/>
    <property type="match status" value="1"/>
</dbReference>
<dbReference type="OrthoDB" id="9813903at2"/>
<dbReference type="InterPro" id="IPR050469">
    <property type="entry name" value="Diguanylate_Cyclase"/>
</dbReference>
<dbReference type="AlphaFoldDB" id="A0A1E7Z785"/>
<keyword evidence="4" id="KW-0812">Transmembrane</keyword>
<feature type="transmembrane region" description="Helical" evidence="4">
    <location>
        <begin position="83"/>
        <end position="102"/>
    </location>
</feature>
<gene>
    <name evidence="6" type="ORF">BFC18_18545</name>
</gene>
<dbReference type="STRING" id="1656094.BFC18_18545"/>
<feature type="transmembrane region" description="Helical" evidence="4">
    <location>
        <begin position="27"/>
        <end position="49"/>
    </location>
</feature>
<evidence type="ECO:0000256" key="3">
    <source>
        <dbReference type="ARBA" id="ARBA00034247"/>
    </source>
</evidence>
<dbReference type="Gene3D" id="3.30.70.270">
    <property type="match status" value="1"/>
</dbReference>
<evidence type="ECO:0000256" key="4">
    <source>
        <dbReference type="SAM" id="Phobius"/>
    </source>
</evidence>
<evidence type="ECO:0000313" key="7">
    <source>
        <dbReference type="Proteomes" id="UP000175691"/>
    </source>
</evidence>
<dbReference type="SUPFAM" id="SSF55073">
    <property type="entry name" value="Nucleotide cyclase"/>
    <property type="match status" value="1"/>
</dbReference>
<evidence type="ECO:0000256" key="2">
    <source>
        <dbReference type="ARBA" id="ARBA00012528"/>
    </source>
</evidence>
<comment type="caution">
    <text evidence="6">The sequence shown here is derived from an EMBL/GenBank/DDBJ whole genome shotgun (WGS) entry which is preliminary data.</text>
</comment>
<organism evidence="6 7">
    <name type="scientific">Alteromonas confluentis</name>
    <dbReference type="NCBI Taxonomy" id="1656094"/>
    <lineage>
        <taxon>Bacteria</taxon>
        <taxon>Pseudomonadati</taxon>
        <taxon>Pseudomonadota</taxon>
        <taxon>Gammaproteobacteria</taxon>
        <taxon>Alteromonadales</taxon>
        <taxon>Alteromonadaceae</taxon>
        <taxon>Alteromonas/Salinimonas group</taxon>
        <taxon>Alteromonas</taxon>
    </lineage>
</organism>
<feature type="transmembrane region" description="Helical" evidence="4">
    <location>
        <begin position="131"/>
        <end position="153"/>
    </location>
</feature>
<dbReference type="Pfam" id="PF00990">
    <property type="entry name" value="GGDEF"/>
    <property type="match status" value="1"/>
</dbReference>
<evidence type="ECO:0000313" key="6">
    <source>
        <dbReference type="EMBL" id="OFC69409.1"/>
    </source>
</evidence>
<feature type="domain" description="GGDEF" evidence="5">
    <location>
        <begin position="231"/>
        <end position="363"/>
    </location>
</feature>
<evidence type="ECO:0000256" key="1">
    <source>
        <dbReference type="ARBA" id="ARBA00001946"/>
    </source>
</evidence>
<comment type="catalytic activity">
    <reaction evidence="3">
        <text>2 GTP = 3',3'-c-di-GMP + 2 diphosphate</text>
        <dbReference type="Rhea" id="RHEA:24898"/>
        <dbReference type="ChEBI" id="CHEBI:33019"/>
        <dbReference type="ChEBI" id="CHEBI:37565"/>
        <dbReference type="ChEBI" id="CHEBI:58805"/>
        <dbReference type="EC" id="2.7.7.65"/>
    </reaction>
</comment>
<dbReference type="PROSITE" id="PS50887">
    <property type="entry name" value="GGDEF"/>
    <property type="match status" value="1"/>
</dbReference>
<feature type="transmembrane region" description="Helical" evidence="4">
    <location>
        <begin position="55"/>
        <end position="76"/>
    </location>
</feature>
<dbReference type="SMART" id="SM00267">
    <property type="entry name" value="GGDEF"/>
    <property type="match status" value="1"/>
</dbReference>
<proteinExistence type="predicted"/>
<dbReference type="InterPro" id="IPR029787">
    <property type="entry name" value="Nucleotide_cyclase"/>
</dbReference>
<keyword evidence="7" id="KW-1185">Reference proteome</keyword>
<dbReference type="PANTHER" id="PTHR45138">
    <property type="entry name" value="REGULATORY COMPONENTS OF SENSORY TRANSDUCTION SYSTEM"/>
    <property type="match status" value="1"/>
</dbReference>
<dbReference type="PANTHER" id="PTHR45138:SF9">
    <property type="entry name" value="DIGUANYLATE CYCLASE DGCM-RELATED"/>
    <property type="match status" value="1"/>
</dbReference>
<dbReference type="EC" id="2.7.7.65" evidence="2"/>
<dbReference type="NCBIfam" id="TIGR00254">
    <property type="entry name" value="GGDEF"/>
    <property type="match status" value="1"/>
</dbReference>
<dbReference type="RefSeq" id="WP_070126855.1">
    <property type="nucleotide sequence ID" value="NZ_MDHN01000040.1"/>
</dbReference>
<dbReference type="Pfam" id="PF20966">
    <property type="entry name" value="MASE6"/>
    <property type="match status" value="1"/>
</dbReference>
<comment type="cofactor">
    <cofactor evidence="1">
        <name>Mg(2+)</name>
        <dbReference type="ChEBI" id="CHEBI:18420"/>
    </cofactor>
</comment>
<evidence type="ECO:0000259" key="5">
    <source>
        <dbReference type="PROSITE" id="PS50887"/>
    </source>
</evidence>
<dbReference type="Proteomes" id="UP000175691">
    <property type="component" value="Unassembled WGS sequence"/>
</dbReference>
<sequence>MRQITANSFFKRGCHPDFDEETNRRILVVNLFSFVGYTITLVLGFYALFSGTWTLGFSLLTASLIFFLASQIQVAYRNKVGQVVSVYLLTGCLMGLETYLLVTGGHDNTGPLWLYILPPVAMFFGGFKRGLIVMAVFTLLITIILFSPHGSLLLTHYSDSFKTRLLLSFCTVTFLSAFYESSRQNTYEMMRMLSAQFEQQALHDTLTSLPNRRGISQLLDQEIKRHYRTQIPLTLILVDVDKFKQINDTYGHNNGDIVLQRTAQHLRQNVRRQDIVSRWGGEEFLMVLPETSEQSAAILAEKVRKTLENTAVWLEEREIKVTASFGICEINSDISLNRGLSLADKALYKAKQLGRNKIVCAHDMA</sequence>
<dbReference type="FunFam" id="3.30.70.270:FF:000001">
    <property type="entry name" value="Diguanylate cyclase domain protein"/>
    <property type="match status" value="1"/>
</dbReference>
<dbReference type="EMBL" id="MDHN01000040">
    <property type="protein sequence ID" value="OFC69409.1"/>
    <property type="molecule type" value="Genomic_DNA"/>
</dbReference>
<keyword evidence="4" id="KW-0472">Membrane</keyword>
<dbReference type="InterPro" id="IPR000160">
    <property type="entry name" value="GGDEF_dom"/>
</dbReference>
<protein>
    <recommendedName>
        <fullName evidence="2">diguanylate cyclase</fullName>
        <ecNumber evidence="2">2.7.7.65</ecNumber>
    </recommendedName>
</protein>
<feature type="transmembrane region" description="Helical" evidence="4">
    <location>
        <begin position="165"/>
        <end position="182"/>
    </location>
</feature>
<name>A0A1E7Z785_9ALTE</name>
<keyword evidence="4" id="KW-1133">Transmembrane helix</keyword>
<reference evidence="6 7" key="1">
    <citation type="submission" date="2016-08" db="EMBL/GenBank/DDBJ databases">
        <authorList>
            <person name="Seilhamer J.J."/>
        </authorList>
    </citation>
    <scope>NUCLEOTIDE SEQUENCE [LARGE SCALE GENOMIC DNA]</scope>
    <source>
        <strain evidence="6 7">KCTC 42603</strain>
    </source>
</reference>